<sequence>MWFKKRSSATEAPASSESACASEDNYPVYSGVATTDNIELNDGQRRLQEIENAKFGWTQIRACLIAGAGFFTDAYDLFIINIASSMMAYVYYGSSTLPKDWDLGIKVATQVGTLIGQLFFGWLGDSFGRQKIYGIELMIIIVGTIGSALSASAVHGFNVLTTLTIMRFVVGFGVGGDYPLSAVITSEYASTRHRGAMISAVFAMQGFGILASSIVSAIMVVAFKSAIINDLDNLDLAWRLCLGIGAIPAIITVYFRITMKETPRYQIDQAKALEKQRAELELKDAKNNSEQPQGGTNRYSSSDLHSVSDVDIKPENTHFEEKDLAMDQSATPDSEEPTQAPAENKSSWQDFRRYYGQWKNLKILLACSVCWFALDVAFYGINLNNSIILEAIGYSSSTDPYENLRLTSIGNIIINLMGTVPGYWFTVFLIDRLGRKFIQIMGFTVMTVVFIILGFGYHPILDASVALFIVFFTITQFFSNFGPNTTTFVYPGEVFPTRYRTTCHGISAASGKLGAIVAQAGFSQLKDIGGKQAFVPHIIKIFALFMFIGLAFTFLLPETKGRTLEEITGEDKE</sequence>
<organism evidence="8 9">
    <name type="scientific">Dispira parvispora</name>
    <dbReference type="NCBI Taxonomy" id="1520584"/>
    <lineage>
        <taxon>Eukaryota</taxon>
        <taxon>Fungi</taxon>
        <taxon>Fungi incertae sedis</taxon>
        <taxon>Zoopagomycota</taxon>
        <taxon>Kickxellomycotina</taxon>
        <taxon>Dimargaritomycetes</taxon>
        <taxon>Dimargaritales</taxon>
        <taxon>Dimargaritaceae</taxon>
        <taxon>Dispira</taxon>
    </lineage>
</organism>
<feature type="transmembrane region" description="Helical" evidence="6">
    <location>
        <begin position="74"/>
        <end position="92"/>
    </location>
</feature>
<feature type="transmembrane region" description="Helical" evidence="6">
    <location>
        <begin position="135"/>
        <end position="157"/>
    </location>
</feature>
<dbReference type="PROSITE" id="PS00217">
    <property type="entry name" value="SUGAR_TRANSPORT_2"/>
    <property type="match status" value="1"/>
</dbReference>
<keyword evidence="4 6" id="KW-0472">Membrane</keyword>
<comment type="subcellular location">
    <subcellularLocation>
        <location evidence="1">Membrane</location>
        <topology evidence="1">Multi-pass membrane protein</topology>
    </subcellularLocation>
</comment>
<feature type="transmembrane region" description="Helical" evidence="6">
    <location>
        <begin position="534"/>
        <end position="556"/>
    </location>
</feature>
<feature type="transmembrane region" description="Helical" evidence="6">
    <location>
        <begin position="163"/>
        <end position="184"/>
    </location>
</feature>
<evidence type="ECO:0000259" key="7">
    <source>
        <dbReference type="PROSITE" id="PS50850"/>
    </source>
</evidence>
<name>A0A9W8E8X9_9FUNG</name>
<dbReference type="Proteomes" id="UP001150925">
    <property type="component" value="Unassembled WGS sequence"/>
</dbReference>
<dbReference type="InterPro" id="IPR005828">
    <property type="entry name" value="MFS_sugar_transport-like"/>
</dbReference>
<evidence type="ECO:0000256" key="3">
    <source>
        <dbReference type="ARBA" id="ARBA00022989"/>
    </source>
</evidence>
<comment type="caution">
    <text evidence="8">The sequence shown here is derived from an EMBL/GenBank/DDBJ whole genome shotgun (WGS) entry which is preliminary data.</text>
</comment>
<feature type="transmembrane region" description="Helical" evidence="6">
    <location>
        <begin position="104"/>
        <end position="123"/>
    </location>
</feature>
<feature type="transmembrane region" description="Helical" evidence="6">
    <location>
        <begin position="236"/>
        <end position="255"/>
    </location>
</feature>
<feature type="compositionally biased region" description="Polar residues" evidence="5">
    <location>
        <begin position="288"/>
        <end position="299"/>
    </location>
</feature>
<keyword evidence="3 6" id="KW-1133">Transmembrane helix</keyword>
<evidence type="ECO:0000313" key="8">
    <source>
        <dbReference type="EMBL" id="KAJ1968652.1"/>
    </source>
</evidence>
<accession>A0A9W8E8X9</accession>
<dbReference type="PROSITE" id="PS50850">
    <property type="entry name" value="MFS"/>
    <property type="match status" value="1"/>
</dbReference>
<feature type="region of interest" description="Disordered" evidence="5">
    <location>
        <begin position="326"/>
        <end position="345"/>
    </location>
</feature>
<dbReference type="InterPro" id="IPR020846">
    <property type="entry name" value="MFS_dom"/>
</dbReference>
<dbReference type="EMBL" id="JANBPY010000153">
    <property type="protein sequence ID" value="KAJ1968652.1"/>
    <property type="molecule type" value="Genomic_DNA"/>
</dbReference>
<dbReference type="GO" id="GO:0016020">
    <property type="term" value="C:membrane"/>
    <property type="evidence" value="ECO:0007669"/>
    <property type="project" value="UniProtKB-SubCell"/>
</dbReference>
<dbReference type="PANTHER" id="PTHR24064">
    <property type="entry name" value="SOLUTE CARRIER FAMILY 22 MEMBER"/>
    <property type="match status" value="1"/>
</dbReference>
<feature type="region of interest" description="Disordered" evidence="5">
    <location>
        <begin position="283"/>
        <end position="305"/>
    </location>
</feature>
<dbReference type="GO" id="GO:0022857">
    <property type="term" value="F:transmembrane transporter activity"/>
    <property type="evidence" value="ECO:0007669"/>
    <property type="project" value="InterPro"/>
</dbReference>
<dbReference type="InterPro" id="IPR036259">
    <property type="entry name" value="MFS_trans_sf"/>
</dbReference>
<evidence type="ECO:0000256" key="4">
    <source>
        <dbReference type="ARBA" id="ARBA00023136"/>
    </source>
</evidence>
<feature type="transmembrane region" description="Helical" evidence="6">
    <location>
        <begin position="361"/>
        <end position="381"/>
    </location>
</feature>
<evidence type="ECO:0000256" key="1">
    <source>
        <dbReference type="ARBA" id="ARBA00004141"/>
    </source>
</evidence>
<dbReference type="Gene3D" id="1.20.1250.20">
    <property type="entry name" value="MFS general substrate transporter like domains"/>
    <property type="match status" value="2"/>
</dbReference>
<gene>
    <name evidence="8" type="ORF">IWQ62_001114</name>
</gene>
<dbReference type="OrthoDB" id="433512at2759"/>
<dbReference type="Pfam" id="PF00083">
    <property type="entry name" value="Sugar_tr"/>
    <property type="match status" value="1"/>
</dbReference>
<feature type="transmembrane region" description="Helical" evidence="6">
    <location>
        <begin position="196"/>
        <end position="224"/>
    </location>
</feature>
<proteinExistence type="predicted"/>
<dbReference type="PROSITE" id="PS00216">
    <property type="entry name" value="SUGAR_TRANSPORT_1"/>
    <property type="match status" value="1"/>
</dbReference>
<evidence type="ECO:0000256" key="6">
    <source>
        <dbReference type="SAM" id="Phobius"/>
    </source>
</evidence>
<evidence type="ECO:0000313" key="9">
    <source>
        <dbReference type="Proteomes" id="UP001150925"/>
    </source>
</evidence>
<evidence type="ECO:0000256" key="5">
    <source>
        <dbReference type="SAM" id="MobiDB-lite"/>
    </source>
</evidence>
<feature type="domain" description="Major facilitator superfamily (MFS) profile" evidence="7">
    <location>
        <begin position="62"/>
        <end position="561"/>
    </location>
</feature>
<dbReference type="CDD" id="cd17364">
    <property type="entry name" value="MFS_PhT"/>
    <property type="match status" value="1"/>
</dbReference>
<feature type="transmembrane region" description="Helical" evidence="6">
    <location>
        <begin position="437"/>
        <end position="457"/>
    </location>
</feature>
<dbReference type="SUPFAM" id="SSF103473">
    <property type="entry name" value="MFS general substrate transporter"/>
    <property type="match status" value="1"/>
</dbReference>
<keyword evidence="9" id="KW-1185">Reference proteome</keyword>
<feature type="transmembrane region" description="Helical" evidence="6">
    <location>
        <begin position="409"/>
        <end position="430"/>
    </location>
</feature>
<reference evidence="8" key="1">
    <citation type="submission" date="2022-07" db="EMBL/GenBank/DDBJ databases">
        <title>Phylogenomic reconstructions and comparative analyses of Kickxellomycotina fungi.</title>
        <authorList>
            <person name="Reynolds N.K."/>
            <person name="Stajich J.E."/>
            <person name="Barry K."/>
            <person name="Grigoriev I.V."/>
            <person name="Crous P."/>
            <person name="Smith M.E."/>
        </authorList>
    </citation>
    <scope>NUCLEOTIDE SEQUENCE</scope>
    <source>
        <strain evidence="8">RSA 1196</strain>
    </source>
</reference>
<keyword evidence="2 6" id="KW-0812">Transmembrane</keyword>
<dbReference type="AlphaFoldDB" id="A0A9W8E8X9"/>
<protein>
    <recommendedName>
        <fullName evidence="7">Major facilitator superfamily (MFS) profile domain-containing protein</fullName>
    </recommendedName>
</protein>
<feature type="transmembrane region" description="Helical" evidence="6">
    <location>
        <begin position="463"/>
        <end position="481"/>
    </location>
</feature>
<dbReference type="InterPro" id="IPR005829">
    <property type="entry name" value="Sugar_transporter_CS"/>
</dbReference>
<evidence type="ECO:0000256" key="2">
    <source>
        <dbReference type="ARBA" id="ARBA00022692"/>
    </source>
</evidence>